<reference evidence="2 3" key="1">
    <citation type="submission" date="2017-04" db="EMBL/GenBank/DDBJ databases">
        <authorList>
            <person name="Afonso C.L."/>
            <person name="Miller P.J."/>
            <person name="Scott M.A."/>
            <person name="Spackman E."/>
            <person name="Goraichik I."/>
            <person name="Dimitrov K.M."/>
            <person name="Suarez D.L."/>
            <person name="Swayne D.E."/>
        </authorList>
    </citation>
    <scope>NUCLEOTIDE SEQUENCE [LARGE SCALE GENOMIC DNA]</scope>
    <source>
        <strain evidence="2 3">B5P</strain>
    </source>
</reference>
<dbReference type="Pfam" id="PF04014">
    <property type="entry name" value="MazE_antitoxin"/>
    <property type="match status" value="1"/>
</dbReference>
<accession>A0A1X7PX98</accession>
<gene>
    <name evidence="2" type="ORF">SAMN02982922_5449</name>
</gene>
<protein>
    <submittedName>
        <fullName evidence="2">Antitoxin ChpS</fullName>
    </submittedName>
</protein>
<dbReference type="Proteomes" id="UP000193083">
    <property type="component" value="Unassembled WGS sequence"/>
</dbReference>
<dbReference type="SUPFAM" id="SSF89447">
    <property type="entry name" value="AbrB/MazE/MraZ-like"/>
    <property type="match status" value="1"/>
</dbReference>
<dbReference type="InterPro" id="IPR037914">
    <property type="entry name" value="SpoVT-AbrB_sf"/>
</dbReference>
<dbReference type="Gene3D" id="2.10.260.10">
    <property type="match status" value="1"/>
</dbReference>
<feature type="domain" description="SpoVT-AbrB" evidence="1">
    <location>
        <begin position="8"/>
        <end position="53"/>
    </location>
</feature>
<dbReference type="OrthoDB" id="8371244at2"/>
<evidence type="ECO:0000259" key="1">
    <source>
        <dbReference type="SMART" id="SM00966"/>
    </source>
</evidence>
<evidence type="ECO:0000313" key="3">
    <source>
        <dbReference type="Proteomes" id="UP000193083"/>
    </source>
</evidence>
<name>A0A1X7PX98_9HYPH</name>
<keyword evidence="3" id="KW-1185">Reference proteome</keyword>
<organism evidence="2 3">
    <name type="scientific">Mesorhizobium australicum</name>
    <dbReference type="NCBI Taxonomy" id="536018"/>
    <lineage>
        <taxon>Bacteria</taxon>
        <taxon>Pseudomonadati</taxon>
        <taxon>Pseudomonadota</taxon>
        <taxon>Alphaproteobacteria</taxon>
        <taxon>Hyphomicrobiales</taxon>
        <taxon>Phyllobacteriaceae</taxon>
        <taxon>Mesorhizobium</taxon>
    </lineage>
</organism>
<evidence type="ECO:0000313" key="2">
    <source>
        <dbReference type="EMBL" id="SMH56075.1"/>
    </source>
</evidence>
<dbReference type="SMART" id="SM00966">
    <property type="entry name" value="SpoVT_AbrB"/>
    <property type="match status" value="1"/>
</dbReference>
<dbReference type="EMBL" id="FXBL01000004">
    <property type="protein sequence ID" value="SMH56075.1"/>
    <property type="molecule type" value="Genomic_DNA"/>
</dbReference>
<dbReference type="AlphaFoldDB" id="A0A1X7PX98"/>
<sequence>MSITSKIRRQGGAAVVTIPPALLKLMDVEVGSQLSLSVTDGELIARPVRGARKRYSLGELLEGADAMAELNAQTEWAREGDSVGRELP</sequence>
<dbReference type="InterPro" id="IPR007159">
    <property type="entry name" value="SpoVT-AbrB_dom"/>
</dbReference>
<proteinExistence type="predicted"/>
<dbReference type="GO" id="GO:0003677">
    <property type="term" value="F:DNA binding"/>
    <property type="evidence" value="ECO:0007669"/>
    <property type="project" value="InterPro"/>
</dbReference>
<dbReference type="RefSeq" id="WP_085467032.1">
    <property type="nucleotide sequence ID" value="NZ_FXBL01000004.1"/>
</dbReference>